<accession>A0A4Q7NHL9</accession>
<dbReference type="CDD" id="cd00685">
    <property type="entry name" value="Trans_IPPS_HT"/>
    <property type="match status" value="1"/>
</dbReference>
<keyword evidence="3 6" id="KW-0808">Transferase</keyword>
<keyword evidence="8" id="KW-1185">Reference proteome</keyword>
<proteinExistence type="inferred from homology"/>
<dbReference type="SFLD" id="SFLDG01017">
    <property type="entry name" value="Polyprenyl_Transferase_Like"/>
    <property type="match status" value="1"/>
</dbReference>
<reference evidence="7 8" key="1">
    <citation type="submission" date="2019-02" db="EMBL/GenBank/DDBJ databases">
        <title>Genomic Encyclopedia of Type Strains, Phase IV (KMG-IV): sequencing the most valuable type-strain genomes for metagenomic binning, comparative biology and taxonomic classification.</title>
        <authorList>
            <person name="Goeker M."/>
        </authorList>
    </citation>
    <scope>NUCLEOTIDE SEQUENCE [LARGE SCALE GENOMIC DNA]</scope>
    <source>
        <strain evidence="7 8">DSM 45622</strain>
    </source>
</reference>
<evidence type="ECO:0000256" key="3">
    <source>
        <dbReference type="ARBA" id="ARBA00022679"/>
    </source>
</evidence>
<keyword evidence="4" id="KW-0479">Metal-binding</keyword>
<dbReference type="Proteomes" id="UP000293638">
    <property type="component" value="Unassembled WGS sequence"/>
</dbReference>
<sequence>MARSLPTALDGTDLLARVEKALAEFLDAQAPALDAVAPDLAPVMGTVQDFLLDGGKRLRPAFAYWGWRGAGGADGEEVVRAASALELLHACALIHDDVMDGSDTRRGKPAVHRRFAALHRGERWQGVPEQFGTAAAVLLGDLCLVWSDTMLARCGLPPEALRRAQPVYDTMRLELMAGQYLDVLEQAVASTEVDRALRVARYKTAKYTIERPLHLGASLAGGDQAVLDALSAYGLPLGEAFQLRDDVLGVFGDPSETGKPAGDDLREGKRTVLVAEALAAATPRQEAVVARLLGDPRLDADGVAALREVLVDTGALEATEQRITRSLDEALGALDAAAGSGTLDATACTALRELAVAATARTV</sequence>
<comment type="caution">
    <text evidence="7">The sequence shown here is derived from an EMBL/GenBank/DDBJ whole genome shotgun (WGS) entry which is preliminary data.</text>
</comment>
<dbReference type="PANTHER" id="PTHR12001">
    <property type="entry name" value="GERANYLGERANYL PYROPHOSPHATE SYNTHASE"/>
    <property type="match status" value="1"/>
</dbReference>
<evidence type="ECO:0000256" key="1">
    <source>
        <dbReference type="ARBA" id="ARBA00001946"/>
    </source>
</evidence>
<dbReference type="InterPro" id="IPR008949">
    <property type="entry name" value="Isoprenoid_synthase_dom_sf"/>
</dbReference>
<name>A0A4Q7NHL9_9ACTN</name>
<dbReference type="AlphaFoldDB" id="A0A4Q7NHL9"/>
<comment type="similarity">
    <text evidence="2 6">Belongs to the FPP/GGPP synthase family.</text>
</comment>
<evidence type="ECO:0000256" key="2">
    <source>
        <dbReference type="ARBA" id="ARBA00006706"/>
    </source>
</evidence>
<evidence type="ECO:0000313" key="7">
    <source>
        <dbReference type="EMBL" id="RZS82946.1"/>
    </source>
</evidence>
<dbReference type="GO" id="GO:0008299">
    <property type="term" value="P:isoprenoid biosynthetic process"/>
    <property type="evidence" value="ECO:0007669"/>
    <property type="project" value="InterPro"/>
</dbReference>
<dbReference type="PROSITE" id="PS00444">
    <property type="entry name" value="POLYPRENYL_SYNTHASE_2"/>
    <property type="match status" value="1"/>
</dbReference>
<protein>
    <submittedName>
        <fullName evidence="7">Geranylgeranyl diphosphate synthase type I</fullName>
    </submittedName>
</protein>
<evidence type="ECO:0000256" key="4">
    <source>
        <dbReference type="ARBA" id="ARBA00022723"/>
    </source>
</evidence>
<dbReference type="PROSITE" id="PS00723">
    <property type="entry name" value="POLYPRENYL_SYNTHASE_1"/>
    <property type="match status" value="1"/>
</dbReference>
<dbReference type="Gene3D" id="1.10.600.10">
    <property type="entry name" value="Farnesyl Diphosphate Synthase"/>
    <property type="match status" value="1"/>
</dbReference>
<dbReference type="GO" id="GO:0046872">
    <property type="term" value="F:metal ion binding"/>
    <property type="evidence" value="ECO:0007669"/>
    <property type="project" value="UniProtKB-KW"/>
</dbReference>
<dbReference type="InterPro" id="IPR033749">
    <property type="entry name" value="Polyprenyl_synt_CS"/>
</dbReference>
<dbReference type="InterPro" id="IPR000092">
    <property type="entry name" value="Polyprenyl_synt"/>
</dbReference>
<gene>
    <name evidence="7" type="ORF">EV189_3344</name>
</gene>
<dbReference type="SUPFAM" id="SSF48576">
    <property type="entry name" value="Terpenoid synthases"/>
    <property type="match status" value="1"/>
</dbReference>
<dbReference type="PANTHER" id="PTHR12001:SF85">
    <property type="entry name" value="SHORT CHAIN ISOPRENYL DIPHOSPHATE SYNTHASE"/>
    <property type="match status" value="1"/>
</dbReference>
<dbReference type="Pfam" id="PF00348">
    <property type="entry name" value="polyprenyl_synt"/>
    <property type="match status" value="1"/>
</dbReference>
<dbReference type="SFLD" id="SFLDS00005">
    <property type="entry name" value="Isoprenoid_Synthase_Type_I"/>
    <property type="match status" value="1"/>
</dbReference>
<comment type="cofactor">
    <cofactor evidence="1">
        <name>Mg(2+)</name>
        <dbReference type="ChEBI" id="CHEBI:18420"/>
    </cofactor>
</comment>
<evidence type="ECO:0000256" key="5">
    <source>
        <dbReference type="ARBA" id="ARBA00022842"/>
    </source>
</evidence>
<keyword evidence="5" id="KW-0460">Magnesium</keyword>
<evidence type="ECO:0000256" key="6">
    <source>
        <dbReference type="RuleBase" id="RU004466"/>
    </source>
</evidence>
<organism evidence="7 8">
    <name type="scientific">Motilibacter rhizosphaerae</name>
    <dbReference type="NCBI Taxonomy" id="598652"/>
    <lineage>
        <taxon>Bacteria</taxon>
        <taxon>Bacillati</taxon>
        <taxon>Actinomycetota</taxon>
        <taxon>Actinomycetes</taxon>
        <taxon>Motilibacterales</taxon>
        <taxon>Motilibacteraceae</taxon>
        <taxon>Motilibacter</taxon>
    </lineage>
</organism>
<evidence type="ECO:0000313" key="8">
    <source>
        <dbReference type="Proteomes" id="UP000293638"/>
    </source>
</evidence>
<dbReference type="EMBL" id="SGXD01000004">
    <property type="protein sequence ID" value="RZS82946.1"/>
    <property type="molecule type" value="Genomic_DNA"/>
</dbReference>
<dbReference type="GO" id="GO:0004659">
    <property type="term" value="F:prenyltransferase activity"/>
    <property type="evidence" value="ECO:0007669"/>
    <property type="project" value="InterPro"/>
</dbReference>